<dbReference type="EMBL" id="KQ983007">
    <property type="protein sequence ID" value="KYQ48397.1"/>
    <property type="molecule type" value="Genomic_DNA"/>
</dbReference>
<dbReference type="Proteomes" id="UP000075809">
    <property type="component" value="Unassembled WGS sequence"/>
</dbReference>
<gene>
    <name evidence="2" type="ORF">ALC60_12559</name>
</gene>
<evidence type="ECO:0000313" key="2">
    <source>
        <dbReference type="EMBL" id="KYQ48397.1"/>
    </source>
</evidence>
<evidence type="ECO:0000256" key="1">
    <source>
        <dbReference type="SAM" id="MobiDB-lite"/>
    </source>
</evidence>
<sequence>MLYTSKLDCSHQLSDSDNNLNVSSQNQSEGNIISNLNIVNNYNEDNSSQLIDEVDNVDSTDEINNIESEREIDNLESDNEIENFELTDNSEPADQIENENQNLKNFKKFKEDLGIWSIECNIPQTVLSKLLIILHKHTDYPFNTKLNPREIEYHYFGLERALNMILDEHIKYGGLINTLDILVNIDGLPIYKSGVSSLWLILCSSTVVKSVYVVDAFVMEKKIEIKLHALVCDAPAKSFILGVKNHNGYYSCTKCTIEGKYVNGRVCFSIKDTNPSLRTDEDFLNNKYEDYQIVETILSKIPKFGPITDVPLDYMHLVCLGVMTNIKLLRKPDKPLQQLARRYAEIETLPLSVQSCRIQSNINFRKPHNSGPLIDGYNFTAQFKILENDLYSINCDNERNNCVLLNNGDVVLIFNLVQSNDNNKFIIGKKLRYLDNLYSSPCASSTFNIQIVKIQNQLQIWPCDKLQAKMWIISLFK</sequence>
<dbReference type="PANTHER" id="PTHR33053">
    <property type="entry name" value="PROTEIN, PUTATIVE-RELATED"/>
    <property type="match status" value="1"/>
</dbReference>
<dbReference type="AlphaFoldDB" id="A0A151WKR0"/>
<keyword evidence="3" id="KW-1185">Reference proteome</keyword>
<name>A0A151WKR0_9HYME</name>
<feature type="region of interest" description="Disordered" evidence="1">
    <location>
        <begin position="1"/>
        <end position="26"/>
    </location>
</feature>
<dbReference type="STRING" id="64791.A0A151WKR0"/>
<accession>A0A151WKR0</accession>
<feature type="compositionally biased region" description="Low complexity" evidence="1">
    <location>
        <begin position="12"/>
        <end position="26"/>
    </location>
</feature>
<organism evidence="2 3">
    <name type="scientific">Mycetomoellerius zeteki</name>
    <dbReference type="NCBI Taxonomy" id="64791"/>
    <lineage>
        <taxon>Eukaryota</taxon>
        <taxon>Metazoa</taxon>
        <taxon>Ecdysozoa</taxon>
        <taxon>Arthropoda</taxon>
        <taxon>Hexapoda</taxon>
        <taxon>Insecta</taxon>
        <taxon>Pterygota</taxon>
        <taxon>Neoptera</taxon>
        <taxon>Endopterygota</taxon>
        <taxon>Hymenoptera</taxon>
        <taxon>Apocrita</taxon>
        <taxon>Aculeata</taxon>
        <taxon>Formicoidea</taxon>
        <taxon>Formicidae</taxon>
        <taxon>Myrmicinae</taxon>
        <taxon>Mycetomoellerius</taxon>
    </lineage>
</organism>
<evidence type="ECO:0000313" key="3">
    <source>
        <dbReference type="Proteomes" id="UP000075809"/>
    </source>
</evidence>
<protein>
    <submittedName>
        <fullName evidence="2">Uncharacterized protein</fullName>
    </submittedName>
</protein>
<reference evidence="2 3" key="1">
    <citation type="submission" date="2015-09" db="EMBL/GenBank/DDBJ databases">
        <title>Trachymyrmex zeteki WGS genome.</title>
        <authorList>
            <person name="Nygaard S."/>
            <person name="Hu H."/>
            <person name="Boomsma J."/>
            <person name="Zhang G."/>
        </authorList>
    </citation>
    <scope>NUCLEOTIDE SEQUENCE [LARGE SCALE GENOMIC DNA]</scope>
    <source>
        <strain evidence="2">Tzet28-1</strain>
        <tissue evidence="2">Whole body</tissue>
    </source>
</reference>
<proteinExistence type="predicted"/>